<dbReference type="RefSeq" id="WP_166292728.1">
    <property type="nucleotide sequence ID" value="NZ_CP049863.1"/>
</dbReference>
<dbReference type="AlphaFoldDB" id="A0A6G7XIJ9"/>
<keyword evidence="2" id="KW-0645">Protease</keyword>
<sequence>MTRRVTNAALGLLGCVAMVGMTVGLAGDAAMAEPTVSGPTVALVSDGTAPFDAEDGPGLDSGAANGILRSQDTATWEVKYTGEAASTATFTATLPTGMQWTPASIVASVCNGPAGGSISADGLTLRCDRTVRAHETSAFPVSAVAGALPNGARVAPQFAVNGQAIEASAPVTISAAPRTGLSVRHGALSAGTEFNGVRGVSTQLTFLLGAERDPANPNFFGYEAIASPITFELDVPRGAVVSTPDSATLTTEQTAPGETVSVTINADGSPLDFLRAASNGFAGGLAASGLAEDARVIASYKLSLFVPYEGNIAVGQTVTLGGQLRGFDPVSMSGQSNFGDGFAPGFAPGVTCPAVPAREVDASCYGKRFTRAALPAPKSTYSTTSGADGISNIYADGDPNTTGTEAVLVGQRYNVQTNLFNAATAEEDLNGAYASLSWNPAQQHLTAAPQARLNSGVSSFSGFSGIQTSQPLAAEQTQIEYTDYAFANDAERKSLAAFSSSAPHWVQDPQELPGGLDSVSSVRLRILTPIAPHNTVGFVLPMQRSDLSKGLTVGAHMPWFWQYGAEGMALTKSNYAGSGSTITGLGGSVQAADALIRATVALKPTNGSQLPGSQAERGDIVELKVTPVAIGPLSGGNATLRDAQVRVALPSACVKPLVSALPTGATFTPGGDGTDCNTAVPGIVTVPLGDVAAPAGAPQGSSYPGRSTRLGAIVLPLVIDADLSVPAQLTVPVVVASSSDPTVENNGKNPFATMVSIGQDRTEKVTLRVSGAASFNVSTVDTTRVQGEIGPLETVTHSLLWTNTSATSYQRGSFVSVLPFEGDGRGTSGLGTAATRVLGVGASVPDDPAAAVAIDYSTDAPEDVATALDRTGNADGRSGINWMPLDGAIPASVTAFRFSPQTALQPGTMGAATISYRAPTIEHMGALGNDVSFAVGNGGEQLNVRHGTASLLESSSAMVTGTVYRTDTEGGPAQAWPAADDGLELVDESGDVTAGAIAQDGTFRFDGLQPGTYAIHLKAALAEGWYESSPSTVSLEPAESVTGVQLVMTRAKSIPKCEEQPCGAPNIVTGKSDTHTATIPEGGTAAFVLPRGVKQGSQPAIQVHPKRGKLSFTNEAILFDATGIAPGTYTFRLLSPGENTDEYSVTVQQKPKGSGTSLTIDGDADSISFDPVGQTTGVNLMPLAKASLHGGIGSVSLRAGRVVYTPPKDFAGVDALSVDVVDDLGQRLTLRYTVVVVPTDTGSGFDAKEFLFSGVE</sequence>
<dbReference type="PROSITE" id="PS51257">
    <property type="entry name" value="PROKAR_LIPOPROTEIN"/>
    <property type="match status" value="1"/>
</dbReference>
<reference evidence="2 3" key="1">
    <citation type="submission" date="2020-03" db="EMBL/GenBank/DDBJ databases">
        <title>Leucobacter sp. nov., isolated from beetles.</title>
        <authorList>
            <person name="Hyun D.-W."/>
            <person name="Bae J.-W."/>
        </authorList>
    </citation>
    <scope>NUCLEOTIDE SEQUENCE [LARGE SCALE GENOMIC DNA]</scope>
    <source>
        <strain evidence="2 3">HDW9C</strain>
    </source>
</reference>
<dbReference type="Proteomes" id="UP000502677">
    <property type="component" value="Chromosome"/>
</dbReference>
<evidence type="ECO:0000313" key="2">
    <source>
        <dbReference type="EMBL" id="QIK64395.1"/>
    </source>
</evidence>
<keyword evidence="2" id="KW-0121">Carboxypeptidase</keyword>
<name>A0A6G7XIJ9_9MICO</name>
<dbReference type="GO" id="GO:0004180">
    <property type="term" value="F:carboxypeptidase activity"/>
    <property type="evidence" value="ECO:0007669"/>
    <property type="project" value="UniProtKB-KW"/>
</dbReference>
<protein>
    <submittedName>
        <fullName evidence="2">Carboxypeptidase regulatory-like domain-containing protein</fullName>
    </submittedName>
</protein>
<dbReference type="KEGG" id="lvi:G7068_15150"/>
<dbReference type="EMBL" id="CP049863">
    <property type="protein sequence ID" value="QIK64395.1"/>
    <property type="molecule type" value="Genomic_DNA"/>
</dbReference>
<evidence type="ECO:0000256" key="1">
    <source>
        <dbReference type="SAM" id="SignalP"/>
    </source>
</evidence>
<feature type="signal peptide" evidence="1">
    <location>
        <begin position="1"/>
        <end position="26"/>
    </location>
</feature>
<keyword evidence="1" id="KW-0732">Signal</keyword>
<evidence type="ECO:0000313" key="3">
    <source>
        <dbReference type="Proteomes" id="UP000502677"/>
    </source>
</evidence>
<proteinExistence type="predicted"/>
<keyword evidence="2" id="KW-0378">Hydrolase</keyword>
<gene>
    <name evidence="2" type="ORF">G7068_15150</name>
</gene>
<accession>A0A6G7XIJ9</accession>
<keyword evidence="3" id="KW-1185">Reference proteome</keyword>
<organism evidence="2 3">
    <name type="scientific">Leucobacter viscericola</name>
    <dbReference type="NCBI Taxonomy" id="2714935"/>
    <lineage>
        <taxon>Bacteria</taxon>
        <taxon>Bacillati</taxon>
        <taxon>Actinomycetota</taxon>
        <taxon>Actinomycetes</taxon>
        <taxon>Micrococcales</taxon>
        <taxon>Microbacteriaceae</taxon>
        <taxon>Leucobacter</taxon>
    </lineage>
</organism>
<feature type="chain" id="PRO_5039620714" evidence="1">
    <location>
        <begin position="27"/>
        <end position="1256"/>
    </location>
</feature>